<protein>
    <submittedName>
        <fullName evidence="1">LPS-assembly lipoprotein</fullName>
    </submittedName>
</protein>
<reference evidence="1 2" key="1">
    <citation type="submission" date="2020-08" db="EMBL/GenBank/DDBJ databases">
        <title>Genomic Encyclopedia of Type Strains, Phase IV (KMG-IV): sequencing the most valuable type-strain genomes for metagenomic binning, comparative biology and taxonomic classification.</title>
        <authorList>
            <person name="Goeker M."/>
        </authorList>
    </citation>
    <scope>NUCLEOTIDE SEQUENCE [LARGE SCALE GENOMIC DNA]</scope>
    <source>
        <strain evidence="1 2">DSM 25622</strain>
    </source>
</reference>
<dbReference type="Gene3D" id="3.30.160.150">
    <property type="entry name" value="Lipoprotein like domain"/>
    <property type="match status" value="1"/>
</dbReference>
<dbReference type="AlphaFoldDB" id="A0A840YK39"/>
<gene>
    <name evidence="1" type="ORF">FHS87_003257</name>
</gene>
<organism evidence="1 2">
    <name type="scientific">Muricoccus pecuniae</name>
    <dbReference type="NCBI Taxonomy" id="693023"/>
    <lineage>
        <taxon>Bacteria</taxon>
        <taxon>Pseudomonadati</taxon>
        <taxon>Pseudomonadota</taxon>
        <taxon>Alphaproteobacteria</taxon>
        <taxon>Acetobacterales</taxon>
        <taxon>Roseomonadaceae</taxon>
        <taxon>Muricoccus</taxon>
    </lineage>
</organism>
<dbReference type="Proteomes" id="UP000580654">
    <property type="component" value="Unassembled WGS sequence"/>
</dbReference>
<comment type="caution">
    <text evidence="1">The sequence shown here is derived from an EMBL/GenBank/DDBJ whole genome shotgun (WGS) entry which is preliminary data.</text>
</comment>
<dbReference type="GO" id="GO:0019867">
    <property type="term" value="C:outer membrane"/>
    <property type="evidence" value="ECO:0007669"/>
    <property type="project" value="InterPro"/>
</dbReference>
<proteinExistence type="predicted"/>
<evidence type="ECO:0000313" key="1">
    <source>
        <dbReference type="EMBL" id="MBB5695202.1"/>
    </source>
</evidence>
<dbReference type="InterPro" id="IPR007485">
    <property type="entry name" value="LPS_assembly_LptE"/>
</dbReference>
<keyword evidence="2" id="KW-1185">Reference proteome</keyword>
<sequence>MSQAASSTSSSERPVVARRLLLAGLAGSLAGCGFRPLNGPPAAGEADIAPELAAVRIGRTFGRTGQLLHQALDRRLTARNRTAPAARYELTVSPLPAYEALGYRRDGAPTRVRMVITAPWTLQTLSVPARPVAAGSARAVDAYNVVDNEYFASVVSSEAAERRLVEQIAEEIVLRLALSLREGGAA</sequence>
<dbReference type="EMBL" id="JACIJD010000015">
    <property type="protein sequence ID" value="MBB5695202.1"/>
    <property type="molecule type" value="Genomic_DNA"/>
</dbReference>
<evidence type="ECO:0000313" key="2">
    <source>
        <dbReference type="Proteomes" id="UP000580654"/>
    </source>
</evidence>
<accession>A0A840YK39</accession>
<dbReference type="GO" id="GO:0043165">
    <property type="term" value="P:Gram-negative-bacterium-type cell outer membrane assembly"/>
    <property type="evidence" value="ECO:0007669"/>
    <property type="project" value="InterPro"/>
</dbReference>
<dbReference type="Pfam" id="PF04390">
    <property type="entry name" value="LptE"/>
    <property type="match status" value="1"/>
</dbReference>
<name>A0A840YK39_9PROT</name>
<keyword evidence="1" id="KW-0449">Lipoprotein</keyword>